<name>A0ABY7DZV0_MYAAR</name>
<reference evidence="1" key="1">
    <citation type="submission" date="2022-11" db="EMBL/GenBank/DDBJ databases">
        <title>Centuries of genome instability and evolution in soft-shell clam transmissible cancer (bioRxiv).</title>
        <authorList>
            <person name="Hart S.F.M."/>
            <person name="Yonemitsu M.A."/>
            <person name="Giersch R.M."/>
            <person name="Beal B.F."/>
            <person name="Arriagada G."/>
            <person name="Davis B.W."/>
            <person name="Ostrander E.A."/>
            <person name="Goff S.P."/>
            <person name="Metzger M.J."/>
        </authorList>
    </citation>
    <scope>NUCLEOTIDE SEQUENCE</scope>
    <source>
        <strain evidence="1">MELC-2E11</strain>
        <tissue evidence="1">Siphon/mantle</tissue>
    </source>
</reference>
<protein>
    <submittedName>
        <fullName evidence="1">Uncharacterized protein</fullName>
    </submittedName>
</protein>
<accession>A0ABY7DZV0</accession>
<sequence length="119" mass="13865">MMKRKHNSTTWCSIDGRLVQNYTSKDMICPNGIDFDSQGHAFVYCKQSSNIHQLNEDGQRVKVILSEKNSIEQPEIIKFQKFGNKFFVSELKISSQDFIRYLSKIKLKHTELTNEGYVL</sequence>
<dbReference type="Proteomes" id="UP001164746">
    <property type="component" value="Chromosome 4"/>
</dbReference>
<keyword evidence="2" id="KW-1185">Reference proteome</keyword>
<evidence type="ECO:0000313" key="2">
    <source>
        <dbReference type="Proteomes" id="UP001164746"/>
    </source>
</evidence>
<proteinExistence type="predicted"/>
<gene>
    <name evidence="1" type="ORF">MAR_008754</name>
</gene>
<evidence type="ECO:0000313" key="1">
    <source>
        <dbReference type="EMBL" id="WAR02196.1"/>
    </source>
</evidence>
<dbReference type="SUPFAM" id="SSF63825">
    <property type="entry name" value="YWTD domain"/>
    <property type="match status" value="1"/>
</dbReference>
<organism evidence="1 2">
    <name type="scientific">Mya arenaria</name>
    <name type="common">Soft-shell clam</name>
    <dbReference type="NCBI Taxonomy" id="6604"/>
    <lineage>
        <taxon>Eukaryota</taxon>
        <taxon>Metazoa</taxon>
        <taxon>Spiralia</taxon>
        <taxon>Lophotrochozoa</taxon>
        <taxon>Mollusca</taxon>
        <taxon>Bivalvia</taxon>
        <taxon>Autobranchia</taxon>
        <taxon>Heteroconchia</taxon>
        <taxon>Euheterodonta</taxon>
        <taxon>Imparidentia</taxon>
        <taxon>Neoheterodontei</taxon>
        <taxon>Myida</taxon>
        <taxon>Myoidea</taxon>
        <taxon>Myidae</taxon>
        <taxon>Mya</taxon>
    </lineage>
</organism>
<dbReference type="EMBL" id="CP111015">
    <property type="protein sequence ID" value="WAR02196.1"/>
    <property type="molecule type" value="Genomic_DNA"/>
</dbReference>